<evidence type="ECO:0000313" key="14">
    <source>
        <dbReference type="Proteomes" id="UP001149074"/>
    </source>
</evidence>
<dbReference type="Pfam" id="PF21093">
    <property type="entry name" value="Nup188_N-subdom_III"/>
    <property type="match status" value="1"/>
</dbReference>
<dbReference type="GO" id="GO:0006405">
    <property type="term" value="P:RNA export from nucleus"/>
    <property type="evidence" value="ECO:0007669"/>
    <property type="project" value="TreeGrafter"/>
</dbReference>
<dbReference type="PANTHER" id="PTHR31431">
    <property type="entry name" value="NUCLEOPORIN NUP188 HOMOLOG"/>
    <property type="match status" value="1"/>
</dbReference>
<evidence type="ECO:0000256" key="4">
    <source>
        <dbReference type="ARBA" id="ARBA00022927"/>
    </source>
</evidence>
<dbReference type="PANTHER" id="PTHR31431:SF1">
    <property type="entry name" value="NUCLEOPORIN NUP188"/>
    <property type="match status" value="1"/>
</dbReference>
<dbReference type="GeneID" id="81362974"/>
<organism evidence="13 14">
    <name type="scientific">Penicillium argentinense</name>
    <dbReference type="NCBI Taxonomy" id="1131581"/>
    <lineage>
        <taxon>Eukaryota</taxon>
        <taxon>Fungi</taxon>
        <taxon>Dikarya</taxon>
        <taxon>Ascomycota</taxon>
        <taxon>Pezizomycotina</taxon>
        <taxon>Eurotiomycetes</taxon>
        <taxon>Eurotiomycetidae</taxon>
        <taxon>Eurotiales</taxon>
        <taxon>Aspergillaceae</taxon>
        <taxon>Penicillium</taxon>
    </lineage>
</organism>
<dbReference type="InterPro" id="IPR041634">
    <property type="entry name" value="Nup188_C"/>
</dbReference>
<dbReference type="Pfam" id="PF21094">
    <property type="entry name" value="Nup188_SH3-like"/>
    <property type="match status" value="1"/>
</dbReference>
<keyword evidence="3" id="KW-0509">mRNA transport</keyword>
<keyword evidence="14" id="KW-1185">Reference proteome</keyword>
<proteinExistence type="inferred from homology"/>
<dbReference type="EMBL" id="JAPQKI010000011">
    <property type="protein sequence ID" value="KAJ5082461.1"/>
    <property type="molecule type" value="Genomic_DNA"/>
</dbReference>
<keyword evidence="4" id="KW-0653">Protein transport</keyword>
<keyword evidence="5" id="KW-0811">Translocation</keyword>
<dbReference type="FunFam" id="1.25.10.70:FF:000002">
    <property type="entry name" value="Nucleoporin (Nup184), putative"/>
    <property type="match status" value="1"/>
</dbReference>
<evidence type="ECO:0000256" key="1">
    <source>
        <dbReference type="ARBA" id="ARBA00004567"/>
    </source>
</evidence>
<dbReference type="GO" id="GO:0051028">
    <property type="term" value="P:mRNA transport"/>
    <property type="evidence" value="ECO:0007669"/>
    <property type="project" value="UniProtKB-KW"/>
</dbReference>
<feature type="domain" description="Nucleoporin Nup188 N-terminal subdomain III" evidence="12">
    <location>
        <begin position="704"/>
        <end position="1151"/>
    </location>
</feature>
<protein>
    <recommendedName>
        <fullName evidence="9">Nucleoporin NUP188</fullName>
    </recommendedName>
</protein>
<evidence type="ECO:0000313" key="13">
    <source>
        <dbReference type="EMBL" id="KAJ5082461.1"/>
    </source>
</evidence>
<evidence type="ECO:0000259" key="11">
    <source>
        <dbReference type="Pfam" id="PF18378"/>
    </source>
</evidence>
<evidence type="ECO:0000256" key="6">
    <source>
        <dbReference type="ARBA" id="ARBA00023132"/>
    </source>
</evidence>
<evidence type="ECO:0000256" key="5">
    <source>
        <dbReference type="ARBA" id="ARBA00023010"/>
    </source>
</evidence>
<dbReference type="GO" id="GO:0017056">
    <property type="term" value="F:structural constituent of nuclear pore"/>
    <property type="evidence" value="ECO:0007669"/>
    <property type="project" value="InterPro"/>
</dbReference>
<keyword evidence="7" id="KW-0539">Nucleus</keyword>
<evidence type="ECO:0000256" key="8">
    <source>
        <dbReference type="ARBA" id="ARBA00038387"/>
    </source>
</evidence>
<sequence>MAPIPEAYFPSLDKCFSGDAQLLSWKRAFLYTNDAEGHTDNGDNIAAFLSHPESIQQLSQSLNPFCRPSTKSKSEFESKTSAVHVETNSTNSFDLKEIKADAQWLSKTADIDEVTALRIVILERQDRPAARLTANFSSEEAASLASATGTDNLRVSVAGPNLANICSRAQTDQNSSSFDTEKDRRLRLRSVYISERAHVLKTFRKLLVLSLHDLAGDSVISGGRDGARKLALFKLGVTIFKEKSSGDGLKQFLEECITGIRTRLKDVTANDGWLGVSESSREVEDTWKTTLVEELVHILQIMFHQLHASGEVPSGAMLESWLELMAEYGFLESLQVPCENPVEVLLPLQSFVSLTTLAFLKVSLVVPSVLERTKPKVISPGQDAYFLSKDRIAKITEILLGACEMRVTAANPAAFSWGLVLLLLQNLASEDKNVRELEQLNSAVKSFQTDTLNAGPSRDSEQSLYEDLIDCARPPHMNEEDDPLLILTSEQVKDLAFSTIITLSSKAGSMSAIDDGLTYRWARLALLDLIRATILYMDYSPEIVESVLAILNGTRNASSLDSTYSLSPASDPKSVFSKDSLFMNNIFRTSRSRFPFETIPFLKLCRALVSPHSVNEDGLPEVVEELENTSTFTQLVPPNFQGYETIREDENANFVSLTQSLPMFESSRNRLPGNETGNALIVYGSSEIPSSTIGQVVSESRPAVIMWQHEYSCLSFLGSWLEEWSGSGGYSDGWDPECGAEIIGLLADLVTSSQDIRAHDSPGTSAKRILELASDGLSRQGDIISVVLDIFERNLQNVGSQGDPVKALEPIMACMQFVKGVLHVLPNRIWPFLSRSSFIGSDCKGGVLTAIISAVEIPAGEYPFLLSCLQLFEATVDDAASRAVLRKCPGSVTGKSTIASDWSAGIPSHVMRTIMLNFTRTMVEIFNVSGNWRFNFPEQQFTISSRLATVFDRILYLTYGINDSAKLESKVTGVFSGSAAYILDMLRPRSTTDLPFNAILRLISAGLETPATIHLRYLDLLVSQVTSTLNLSIKLVQAARLSGKPASLLEEQLFKATPVLTKLYALHDAYRLPVVSLLDTLVISSSSDADKEPPSLVGHLGAESACLFLDVLSQLDRSLNDKQLLLSIWHLLSTFVSKRQQWLAVFILTGKSPRQTLKKSDNAGGPKMRSTPFLQIALDKLAHIEAEDPQVALSLLEFVSHAQENWPWATPHLQKHTEFFNGILHYVSKLRISSMPVTEQIFATRIASVVTDICAVYLFPFKELLKGSPNADRETKERGKKFFTDLIPLVQWLSKDAVEVSAYNASLHANLKKNFEMRYAGCKLTDFKRSALETHTLGRDYYYDLAMGQSLLSYDFAWAGNRKQGFSEEFERANINLSLVEAQITLLNSWKFFAVEHCHDFMEAGAGQTFQVLVAEVAQKCLEANSRPVPPEAIFDRIQQVRVDFAQALTQCLVEKGSRGAEVFHLLEVVWKALRSRHTTYEAALIGDDTEYYRSLLNVLFLALQFHVDAPAGQNEPEVLRKVAKVSSDIPVVVDVVKVVVAQGFKSLTSYLHDEPDKCTPKDFAIIIAILQTCLQVKDADRLYEFITYHIQDNDTVRHATTLFSWADQLAIAGDPVYGEVSLSFLVKLSTLPMLAEHLAVEGVLMRLSTCRLTNFLQRPKGCGPFDSVPRLYTIWTSGFLPLCLNLLFSVNRAAPEVSAFLNQFEGQLNRAAETFSHGHKTPQSQWISLSMASEAYSLALISVALDRFRQAGPSAGLDPQAIQDLKWDKSHVKDDISELLSRRPYLRGRIVATNDKETEMSRQPPLHKKHEAENRLEEKIVIELEEVLACLNLGED</sequence>
<dbReference type="Pfam" id="PF10487">
    <property type="entry name" value="Nup188_N"/>
    <property type="match status" value="1"/>
</dbReference>
<evidence type="ECO:0000259" key="10">
    <source>
        <dbReference type="Pfam" id="PF10487"/>
    </source>
</evidence>
<feature type="domain" description="Nucleoporin Nup188 N-terminal" evidence="10">
    <location>
        <begin position="57"/>
        <end position="448"/>
    </location>
</feature>
<evidence type="ECO:0000259" key="12">
    <source>
        <dbReference type="Pfam" id="PF21093"/>
    </source>
</evidence>
<feature type="domain" description="Nuclear pore protein Nup188 C-terminal" evidence="11">
    <location>
        <begin position="1466"/>
        <end position="1832"/>
    </location>
</feature>
<dbReference type="GO" id="GO:0044611">
    <property type="term" value="C:nuclear pore inner ring"/>
    <property type="evidence" value="ECO:0007669"/>
    <property type="project" value="TreeGrafter"/>
</dbReference>
<comment type="caution">
    <text evidence="13">The sequence shown here is derived from an EMBL/GenBank/DDBJ whole genome shotgun (WGS) entry which is preliminary data.</text>
</comment>
<dbReference type="GO" id="GO:0006606">
    <property type="term" value="P:protein import into nucleus"/>
    <property type="evidence" value="ECO:0007669"/>
    <property type="project" value="TreeGrafter"/>
</dbReference>
<reference evidence="13" key="1">
    <citation type="submission" date="2022-11" db="EMBL/GenBank/DDBJ databases">
        <authorList>
            <person name="Petersen C."/>
        </authorList>
    </citation>
    <scope>NUCLEOTIDE SEQUENCE</scope>
    <source>
        <strain evidence="13">IBT 30761</strain>
    </source>
</reference>
<dbReference type="OrthoDB" id="102511at2759"/>
<dbReference type="Gene3D" id="1.25.10.70">
    <property type="match status" value="1"/>
</dbReference>
<reference evidence="13" key="2">
    <citation type="journal article" date="2023" name="IMA Fungus">
        <title>Comparative genomic study of the Penicillium genus elucidates a diverse pangenome and 15 lateral gene transfer events.</title>
        <authorList>
            <person name="Petersen C."/>
            <person name="Sorensen T."/>
            <person name="Nielsen M.R."/>
            <person name="Sondergaard T.E."/>
            <person name="Sorensen J.L."/>
            <person name="Fitzpatrick D.A."/>
            <person name="Frisvad J.C."/>
            <person name="Nielsen K.L."/>
        </authorList>
    </citation>
    <scope>NUCLEOTIDE SEQUENCE</scope>
    <source>
        <strain evidence="13">IBT 30761</strain>
    </source>
</reference>
<comment type="subcellular location">
    <subcellularLocation>
        <location evidence="1">Nucleus</location>
        <location evidence="1">Nuclear pore complex</location>
    </subcellularLocation>
</comment>
<dbReference type="InterPro" id="IPR044840">
    <property type="entry name" value="Nup188"/>
</dbReference>
<evidence type="ECO:0000256" key="9">
    <source>
        <dbReference type="ARBA" id="ARBA00040174"/>
    </source>
</evidence>
<dbReference type="Pfam" id="PF18378">
    <property type="entry name" value="Nup188_C"/>
    <property type="match status" value="1"/>
</dbReference>
<evidence type="ECO:0000256" key="3">
    <source>
        <dbReference type="ARBA" id="ARBA00022816"/>
    </source>
</evidence>
<keyword evidence="2" id="KW-0813">Transport</keyword>
<accession>A0A9W9EII0</accession>
<keyword evidence="6" id="KW-0906">Nuclear pore complex</keyword>
<evidence type="ECO:0000256" key="7">
    <source>
        <dbReference type="ARBA" id="ARBA00023242"/>
    </source>
</evidence>
<dbReference type="InterPro" id="IPR048883">
    <property type="entry name" value="Nup188_N-subdom_III"/>
</dbReference>
<dbReference type="InterPro" id="IPR018864">
    <property type="entry name" value="Nucleoporin_Nup188_N"/>
</dbReference>
<gene>
    <name evidence="13" type="ORF">N7532_011504</name>
</gene>
<dbReference type="RefSeq" id="XP_056468983.1">
    <property type="nucleotide sequence ID" value="XM_056623995.1"/>
</dbReference>
<comment type="similarity">
    <text evidence="8">Belongs to the Nup188 family.</text>
</comment>
<evidence type="ECO:0000256" key="2">
    <source>
        <dbReference type="ARBA" id="ARBA00022448"/>
    </source>
</evidence>
<name>A0A9W9EII0_9EURO</name>
<dbReference type="Proteomes" id="UP001149074">
    <property type="component" value="Unassembled WGS sequence"/>
</dbReference>